<reference evidence="11" key="3">
    <citation type="submission" date="2020-03" db="EMBL/GenBank/DDBJ databases">
        <title>A mixture of massive structural variations and highly conserved coding sequences in Ustilaginoidea virens genome.</title>
        <authorList>
            <person name="Zhang K."/>
            <person name="Zhao Z."/>
            <person name="Zhang Z."/>
            <person name="Li Y."/>
            <person name="Hsiang T."/>
            <person name="Sun W."/>
        </authorList>
    </citation>
    <scope>NUCLEOTIDE SEQUENCE</scope>
    <source>
        <strain evidence="11">UV-8b</strain>
    </source>
</reference>
<dbReference type="UniPathway" id="UPA00988"/>
<dbReference type="EMBL" id="BBTG02000016">
    <property type="protein sequence ID" value="GAO17752.1"/>
    <property type="molecule type" value="Genomic_DNA"/>
</dbReference>
<evidence type="ECO:0000256" key="3">
    <source>
        <dbReference type="ARBA" id="ARBA00005043"/>
    </source>
</evidence>
<proteinExistence type="inferred from homology"/>
<keyword evidence="12" id="KW-1185">Reference proteome</keyword>
<evidence type="ECO:0000256" key="9">
    <source>
        <dbReference type="SAM" id="MobiDB-lite"/>
    </source>
</evidence>
<comment type="subcellular location">
    <subcellularLocation>
        <location evidence="2">Cytoplasm</location>
    </subcellularLocation>
    <subcellularLocation>
        <location evidence="1">Nucleus</location>
    </subcellularLocation>
</comment>
<dbReference type="GO" id="GO:0002098">
    <property type="term" value="P:tRNA wobble uridine modification"/>
    <property type="evidence" value="ECO:0007669"/>
    <property type="project" value="InterPro"/>
</dbReference>
<dbReference type="Pfam" id="PF05625">
    <property type="entry name" value="PAXNEB"/>
    <property type="match status" value="1"/>
</dbReference>
<dbReference type="PANTHER" id="PTHR12896">
    <property type="entry name" value="PAX6 NEIGHBOR PROTEIN PAXNEB"/>
    <property type="match status" value="1"/>
</dbReference>
<evidence type="ECO:0000256" key="2">
    <source>
        <dbReference type="ARBA" id="ARBA00004496"/>
    </source>
</evidence>
<evidence type="ECO:0000256" key="8">
    <source>
        <dbReference type="ARBA" id="ARBA00023242"/>
    </source>
</evidence>
<evidence type="ECO:0000313" key="13">
    <source>
        <dbReference type="Proteomes" id="UP000054053"/>
    </source>
</evidence>
<dbReference type="RefSeq" id="XP_043000859.1">
    <property type="nucleotide sequence ID" value="XM_043144924.1"/>
</dbReference>
<dbReference type="EMBL" id="CP072758">
    <property type="protein sequence ID" value="QUC23186.1"/>
    <property type="molecule type" value="Genomic_DNA"/>
</dbReference>
<dbReference type="KEGG" id="uvi:66068204"/>
<evidence type="ECO:0000256" key="4">
    <source>
        <dbReference type="ARBA" id="ARBA00007573"/>
    </source>
</evidence>
<dbReference type="GO" id="GO:0005737">
    <property type="term" value="C:cytoplasm"/>
    <property type="evidence" value="ECO:0007669"/>
    <property type="project" value="UniProtKB-SubCell"/>
</dbReference>
<dbReference type="InterPro" id="IPR008728">
    <property type="entry name" value="Elongator_complex_protein_4"/>
</dbReference>
<evidence type="ECO:0000313" key="12">
    <source>
        <dbReference type="Proteomes" id="UP000027002"/>
    </source>
</evidence>
<keyword evidence="7" id="KW-0819">tRNA processing</keyword>
<name>A0A1B5L2R1_USTVR</name>
<reference evidence="10" key="1">
    <citation type="journal article" date="2016" name="Genome Announc.">
        <title>Genome Sequence of Ustilaginoidea virens IPU010, a Rice Pathogenic Fungus Causing False Smut.</title>
        <authorList>
            <person name="Kumagai T."/>
            <person name="Ishii T."/>
            <person name="Terai G."/>
            <person name="Umemura M."/>
            <person name="Machida M."/>
            <person name="Asai K."/>
        </authorList>
    </citation>
    <scope>NUCLEOTIDE SEQUENCE [LARGE SCALE GENOMIC DNA]</scope>
    <source>
        <strain evidence="10">IPU010</strain>
    </source>
</reference>
<dbReference type="GeneID" id="66068204"/>
<dbReference type="OrthoDB" id="289162at2759"/>
<evidence type="ECO:0000313" key="11">
    <source>
        <dbReference type="EMBL" id="QUC23186.1"/>
    </source>
</evidence>
<dbReference type="PANTHER" id="PTHR12896:SF1">
    <property type="entry name" value="ELONGATOR COMPLEX PROTEIN 4"/>
    <property type="match status" value="1"/>
</dbReference>
<reference evidence="13" key="2">
    <citation type="journal article" date="2016" name="Genome Announc.">
        <title>Genome sequence of Ustilaginoidea virens IPU010, a rice pathogenic fungus causing false smut.</title>
        <authorList>
            <person name="Kumagai T."/>
            <person name="Ishii T."/>
            <person name="Terai G."/>
            <person name="Umemura M."/>
            <person name="Machida M."/>
            <person name="Asai K."/>
        </authorList>
    </citation>
    <scope>NUCLEOTIDE SEQUENCE [LARGE SCALE GENOMIC DNA]</scope>
    <source>
        <strain evidence="13">IPU010</strain>
    </source>
</reference>
<protein>
    <recommendedName>
        <fullName evidence="5">Elongator complex protein 4</fullName>
    </recommendedName>
</protein>
<dbReference type="GO" id="GO:0033588">
    <property type="term" value="C:elongator holoenzyme complex"/>
    <property type="evidence" value="ECO:0007669"/>
    <property type="project" value="InterPro"/>
</dbReference>
<dbReference type="Gene3D" id="3.40.50.300">
    <property type="entry name" value="P-loop containing nucleotide triphosphate hydrolases"/>
    <property type="match status" value="1"/>
</dbReference>
<evidence type="ECO:0000313" key="10">
    <source>
        <dbReference type="EMBL" id="GAO17752.1"/>
    </source>
</evidence>
<dbReference type="GO" id="GO:0008023">
    <property type="term" value="C:transcription elongation factor complex"/>
    <property type="evidence" value="ECO:0007669"/>
    <property type="project" value="TreeGrafter"/>
</dbReference>
<accession>A0A1B5L2R1</accession>
<dbReference type="Proteomes" id="UP000054053">
    <property type="component" value="Unassembled WGS sequence"/>
</dbReference>
<sequence>MSFRKRNAVIRDTAGRTSRNIDKSLSPGLRPSPLDGRLTTSTGTASLDQLLTGHWGMPLGSSLLIEEPGTTDFGGAVLRYFAAEGLVQGHEVHVLGFGNTWRQELPGLSNQEQANSQAEHLPPSRMKIAWRYGALGNPETRPAAEITPQLPEILRSPGSFCHNFEMSKRLESRDIRGRLVTYPLHGISNHESACHFSSFITQLRVKLNGSPSTVYRVIVPSILSPSLYAPEACRPQEVLRFLHVLRSMLRQYSTRLTAMVTLPTSLHPRNTGICKWMELFFDGVIELVPIPKPMQHVGNSDREDKSQGLVRIHAMPVFHDKGGGVEGCWTGMDMAFRLSPSSGLQIFPFSLPPIGLHESTSSKVPSNTLKLEF</sequence>
<keyword evidence="6" id="KW-0963">Cytoplasm</keyword>
<evidence type="ECO:0000256" key="6">
    <source>
        <dbReference type="ARBA" id="ARBA00022490"/>
    </source>
</evidence>
<evidence type="ECO:0000256" key="7">
    <source>
        <dbReference type="ARBA" id="ARBA00022694"/>
    </source>
</evidence>
<dbReference type="CDD" id="cd19494">
    <property type="entry name" value="Elp4"/>
    <property type="match status" value="1"/>
</dbReference>
<feature type="region of interest" description="Disordered" evidence="9">
    <location>
        <begin position="19"/>
        <end position="41"/>
    </location>
</feature>
<dbReference type="AlphaFoldDB" id="A0A1B5L2R1"/>
<gene>
    <name evidence="11" type="ORF">UV8b_07427</name>
    <name evidence="10" type="ORF">UVI_02033540</name>
</gene>
<evidence type="ECO:0000256" key="5">
    <source>
        <dbReference type="ARBA" id="ARBA00020265"/>
    </source>
</evidence>
<evidence type="ECO:0000256" key="1">
    <source>
        <dbReference type="ARBA" id="ARBA00004123"/>
    </source>
</evidence>
<dbReference type="Proteomes" id="UP000027002">
    <property type="component" value="Chromosome 6"/>
</dbReference>
<dbReference type="InterPro" id="IPR027417">
    <property type="entry name" value="P-loop_NTPase"/>
</dbReference>
<organism evidence="10 13">
    <name type="scientific">Ustilaginoidea virens</name>
    <name type="common">Rice false smut fungus</name>
    <name type="synonym">Villosiclava virens</name>
    <dbReference type="NCBI Taxonomy" id="1159556"/>
    <lineage>
        <taxon>Eukaryota</taxon>
        <taxon>Fungi</taxon>
        <taxon>Dikarya</taxon>
        <taxon>Ascomycota</taxon>
        <taxon>Pezizomycotina</taxon>
        <taxon>Sordariomycetes</taxon>
        <taxon>Hypocreomycetidae</taxon>
        <taxon>Hypocreales</taxon>
        <taxon>Clavicipitaceae</taxon>
        <taxon>Ustilaginoidea</taxon>
    </lineage>
</organism>
<comment type="pathway">
    <text evidence="3">tRNA modification; 5-methoxycarbonylmethyl-2-thiouridine-tRNA biosynthesis.</text>
</comment>
<comment type="similarity">
    <text evidence="4">Belongs to the ELP4 family.</text>
</comment>
<keyword evidence="8" id="KW-0539">Nucleus</keyword>